<dbReference type="InterPro" id="IPR028002">
    <property type="entry name" value="Myb_DNA-bind_5"/>
</dbReference>
<sequence>MSEPVKRKRATNFSEYEVAVLVDTVLEKINIIENKQSDAVTWKEKNKAWDSIATKFNALSGQINRTAKELKLKYDCIKKNIKKKQARNKFERFKTGGGEASIEELTNYEEKVLSYIALGVDGLPSENDCDAYVIENMATSKNNTSPPENNSKVDFLDSGSILESTIPVVSPNIYSLDNLDDNISNVVILEENNVVCNNDIDDTVNQWSQWNSKKLKTAKHKVLKSKKMENGDLSRKISNVTDRRQELLLLQIEIAKKKKKEKRWSTKKN</sequence>
<evidence type="ECO:0000313" key="8">
    <source>
        <dbReference type="Proteomes" id="UP001566132"/>
    </source>
</evidence>
<reference evidence="7 8" key="1">
    <citation type="submission" date="2024-05" db="EMBL/GenBank/DDBJ databases">
        <title>Genetic variation in Jamaican populations of the coffee berry borer (Hypothenemus hampei).</title>
        <authorList>
            <person name="Errbii M."/>
            <person name="Myrie A."/>
        </authorList>
    </citation>
    <scope>NUCLEOTIDE SEQUENCE [LARGE SCALE GENOMIC DNA]</scope>
    <source>
        <strain evidence="7">JA-Hopewell-2020-01-JO</strain>
        <tissue evidence="7">Whole body</tissue>
    </source>
</reference>
<feature type="domain" description="Myb/SANT-like DNA-binding" evidence="6">
    <location>
        <begin position="9"/>
        <end position="85"/>
    </location>
</feature>
<dbReference type="Proteomes" id="UP001566132">
    <property type="component" value="Unassembled WGS sequence"/>
</dbReference>
<keyword evidence="3" id="KW-0805">Transcription regulation</keyword>
<protein>
    <recommendedName>
        <fullName evidence="2">Regulatory protein zeste</fullName>
    </recommendedName>
</protein>
<dbReference type="AlphaFoldDB" id="A0ABD1FCQ3"/>
<evidence type="ECO:0000256" key="5">
    <source>
        <dbReference type="ARBA" id="ARBA00025466"/>
    </source>
</evidence>
<organism evidence="7 8">
    <name type="scientific">Hypothenemus hampei</name>
    <name type="common">Coffee berry borer</name>
    <dbReference type="NCBI Taxonomy" id="57062"/>
    <lineage>
        <taxon>Eukaryota</taxon>
        <taxon>Metazoa</taxon>
        <taxon>Ecdysozoa</taxon>
        <taxon>Arthropoda</taxon>
        <taxon>Hexapoda</taxon>
        <taxon>Insecta</taxon>
        <taxon>Pterygota</taxon>
        <taxon>Neoptera</taxon>
        <taxon>Endopterygota</taxon>
        <taxon>Coleoptera</taxon>
        <taxon>Polyphaga</taxon>
        <taxon>Cucujiformia</taxon>
        <taxon>Curculionidae</taxon>
        <taxon>Scolytinae</taxon>
        <taxon>Hypothenemus</taxon>
    </lineage>
</organism>
<proteinExistence type="predicted"/>
<evidence type="ECO:0000256" key="1">
    <source>
        <dbReference type="ARBA" id="ARBA00011764"/>
    </source>
</evidence>
<name>A0ABD1FCQ3_HYPHA</name>
<keyword evidence="8" id="KW-1185">Reference proteome</keyword>
<gene>
    <name evidence="7" type="ORF">ABEB36_000050</name>
</gene>
<comment type="subunit">
    <text evidence="1">Self-associates forming complexes of several hundred monomers.</text>
</comment>
<evidence type="ECO:0000313" key="7">
    <source>
        <dbReference type="EMBL" id="KAL1516129.1"/>
    </source>
</evidence>
<dbReference type="PANTHER" id="PTHR23098:SF23">
    <property type="entry name" value="MYB-RELATED TRANSCRIPTION FACTOR, PARTNER OF PROFILIN-LIKE ISOFORM X2-RELATED"/>
    <property type="match status" value="1"/>
</dbReference>
<comment type="function">
    <text evidence="5">Involved in transvection phenomena (= synapsis-dependent gene expression), where the synaptic pairing of chromosomes carrying genes with which zeste interacts influences the expression of these genes. Zeste binds to DNA and stimulates transcription from a nearby promoter.</text>
</comment>
<dbReference type="PANTHER" id="PTHR23098">
    <property type="entry name" value="AGAP001331-PA-RELATED"/>
    <property type="match status" value="1"/>
</dbReference>
<accession>A0ABD1FCQ3</accession>
<keyword evidence="4" id="KW-0804">Transcription</keyword>
<comment type="caution">
    <text evidence="7">The sequence shown here is derived from an EMBL/GenBank/DDBJ whole genome shotgun (WGS) entry which is preliminary data.</text>
</comment>
<dbReference type="EMBL" id="JBDJPC010000001">
    <property type="protein sequence ID" value="KAL1516129.1"/>
    <property type="molecule type" value="Genomic_DNA"/>
</dbReference>
<evidence type="ECO:0000259" key="6">
    <source>
        <dbReference type="Pfam" id="PF13873"/>
    </source>
</evidence>
<evidence type="ECO:0000256" key="3">
    <source>
        <dbReference type="ARBA" id="ARBA00023015"/>
    </source>
</evidence>
<evidence type="ECO:0000256" key="4">
    <source>
        <dbReference type="ARBA" id="ARBA00023163"/>
    </source>
</evidence>
<evidence type="ECO:0000256" key="2">
    <source>
        <dbReference type="ARBA" id="ARBA00016807"/>
    </source>
</evidence>
<dbReference type="Pfam" id="PF13873">
    <property type="entry name" value="Myb_DNA-bind_5"/>
    <property type="match status" value="1"/>
</dbReference>